<evidence type="ECO:0000313" key="13">
    <source>
        <dbReference type="Proteomes" id="UP000006727"/>
    </source>
</evidence>
<dbReference type="SUPFAM" id="SSF56112">
    <property type="entry name" value="Protein kinase-like (PK-like)"/>
    <property type="match status" value="1"/>
</dbReference>
<dbReference type="Gramene" id="Pp3c12_16180V3.7">
    <property type="protein sequence ID" value="Pp3c12_16180V3.7"/>
    <property type="gene ID" value="Pp3c12_16180"/>
</dbReference>
<reference evidence="12" key="3">
    <citation type="submission" date="2020-12" db="UniProtKB">
        <authorList>
            <consortium name="EnsemblPlants"/>
        </authorList>
    </citation>
    <scope>IDENTIFICATION</scope>
</reference>
<dbReference type="PROSITE" id="PS51450">
    <property type="entry name" value="LRR"/>
    <property type="match status" value="1"/>
</dbReference>
<dbReference type="EC" id="2.7.11.1" evidence="2"/>
<evidence type="ECO:0000256" key="6">
    <source>
        <dbReference type="ARBA" id="ARBA00022989"/>
    </source>
</evidence>
<evidence type="ECO:0000259" key="11">
    <source>
        <dbReference type="PROSITE" id="PS50011"/>
    </source>
</evidence>
<feature type="transmembrane region" description="Helical" evidence="10">
    <location>
        <begin position="585"/>
        <end position="606"/>
    </location>
</feature>
<dbReference type="PANTHER" id="PTHR45631">
    <property type="entry name" value="OS07G0107800 PROTEIN-RELATED"/>
    <property type="match status" value="1"/>
</dbReference>
<dbReference type="EnsemblPlants" id="Pp3c12_16180V3.6">
    <property type="protein sequence ID" value="Pp3c12_16180V3.6"/>
    <property type="gene ID" value="Pp3c12_16180"/>
</dbReference>
<sequence length="979" mass="107900">MTRKRGWGKPEGVDGSSCFKTMSSTRVYIVGKYRRREQPWKEYEIRQDDPDVIIAARSCAARSCECTDRLKLFANLLGFTSLVCGAPSDYISQSDGISWTSDTAFAPPISKTFSLPSNSSLRTLRSFPPDASRPSGRSCYSILVPFGLSLVRATFTYGNYDTLNKPPVFGVSIGATMFSTINFNTQDPWVEEMILNAAEVQTFCLISMDGIPVISLLEFRPLPPGAYNHASSSLGVALKKIYRIDCGSEAMKNTRYPDDNYDRIWNSDQYYLDASTSSTHSITHDLNTSAVADAAPMTVLQSNRFNFRNQSLSYSLPLAKPNGKYLMNTYFSELHGAVGPTFKLSVNEAVLMTVGGLPPLSVSEFTVTQAASWWWNISLLPVSGAPLINALEIYETVQLQHISNKKDARALNLIKLSFNAQNILLDWSLGSDPCFPVPWRGISCDTTGIVTSLDLSRSQLSGDVAGLFQDFTRLEYLNVSGNNLFGRIPDLKGRFQSLKVLDLSDNQLTGTLDGFATLNLHYLNIANNQFSGPIPEKFDQPGLVLITLGNPCIQYATNPCPSVTDHKPQPVGISARRSGHHSRSLVVGVVSGTLAALLVIAAAGIICCHRYKLQRELMDASEEAGTVNILEKDLTLDMDAKRYSFQELENATNHFKQTLGEGNLGPVFRGRLLDGTDVAIKMRSDGLQLNADSFLKEISFLSKVRHQNLVLLKGYCLECKKQLLVFEFMSGGSLKDHLYGSLSKVQPMSWEQRLTSALGAAAGLEHLHRGGDLKTIHRNVKSSNILLGLNYVSKVSDFGLSKPAVHAEKTDISTFVRGTAGYLDPEYFNTSQLTDKSDVFSFGVVLMEILCGREPLSSDCAPEEYNLVAWVRPALINSIPKGDTSVVDKALGNQFILQSLTVVANVAFQCTEKEGANRPTMTEVVRELKRALDIEYLLPSNKSSPQQCVRSIPKSINKQKSCHFAEIYPSLSENIRPIH</sequence>
<keyword evidence="4 10" id="KW-0812">Transmembrane</keyword>
<dbReference type="Pfam" id="PF08263">
    <property type="entry name" value="LRRNT_2"/>
    <property type="match status" value="1"/>
</dbReference>
<dbReference type="InterPro" id="IPR024788">
    <property type="entry name" value="Malectin-like_Carb-bd_dom"/>
</dbReference>
<dbReference type="GO" id="GO:0005524">
    <property type="term" value="F:ATP binding"/>
    <property type="evidence" value="ECO:0007669"/>
    <property type="project" value="InterPro"/>
</dbReference>
<evidence type="ECO:0000313" key="12">
    <source>
        <dbReference type="EnsemblPlants" id="Pp3c12_16180V3.6"/>
    </source>
</evidence>
<dbReference type="Gene3D" id="3.80.10.10">
    <property type="entry name" value="Ribonuclease Inhibitor"/>
    <property type="match status" value="1"/>
</dbReference>
<protein>
    <recommendedName>
        <fullName evidence="2">non-specific serine/threonine protein kinase</fullName>
        <ecNumber evidence="2">2.7.11.1</ecNumber>
    </recommendedName>
</protein>
<dbReference type="InterPro" id="IPR011009">
    <property type="entry name" value="Kinase-like_dom_sf"/>
</dbReference>
<dbReference type="InterPro" id="IPR013210">
    <property type="entry name" value="LRR_N_plant-typ"/>
</dbReference>
<keyword evidence="13" id="KW-1185">Reference proteome</keyword>
<feature type="domain" description="Protein kinase" evidence="11">
    <location>
        <begin position="653"/>
        <end position="937"/>
    </location>
</feature>
<keyword evidence="6 10" id="KW-1133">Transmembrane helix</keyword>
<name>A0A7I4ABQ9_PHYPA</name>
<evidence type="ECO:0000256" key="1">
    <source>
        <dbReference type="ARBA" id="ARBA00004167"/>
    </source>
</evidence>
<dbReference type="SUPFAM" id="SSF52058">
    <property type="entry name" value="L domain-like"/>
    <property type="match status" value="1"/>
</dbReference>
<reference evidence="12 13" key="2">
    <citation type="journal article" date="2018" name="Plant J.">
        <title>The Physcomitrella patens chromosome-scale assembly reveals moss genome structure and evolution.</title>
        <authorList>
            <person name="Lang D."/>
            <person name="Ullrich K.K."/>
            <person name="Murat F."/>
            <person name="Fuchs J."/>
            <person name="Jenkins J."/>
            <person name="Haas F.B."/>
            <person name="Piednoel M."/>
            <person name="Gundlach H."/>
            <person name="Van Bel M."/>
            <person name="Meyberg R."/>
            <person name="Vives C."/>
            <person name="Morata J."/>
            <person name="Symeonidi A."/>
            <person name="Hiss M."/>
            <person name="Muchero W."/>
            <person name="Kamisugi Y."/>
            <person name="Saleh O."/>
            <person name="Blanc G."/>
            <person name="Decker E.L."/>
            <person name="van Gessel N."/>
            <person name="Grimwood J."/>
            <person name="Hayes R.D."/>
            <person name="Graham S.W."/>
            <person name="Gunter L.E."/>
            <person name="McDaniel S.F."/>
            <person name="Hoernstein S.N.W."/>
            <person name="Larsson A."/>
            <person name="Li F.W."/>
            <person name="Perroud P.F."/>
            <person name="Phillips J."/>
            <person name="Ranjan P."/>
            <person name="Rokshar D.S."/>
            <person name="Rothfels C.J."/>
            <person name="Schneider L."/>
            <person name="Shu S."/>
            <person name="Stevenson D.W."/>
            <person name="Thummler F."/>
            <person name="Tillich M."/>
            <person name="Villarreal Aguilar J.C."/>
            <person name="Widiez T."/>
            <person name="Wong G.K."/>
            <person name="Wymore A."/>
            <person name="Zhang Y."/>
            <person name="Zimmer A.D."/>
            <person name="Quatrano R.S."/>
            <person name="Mayer K.F.X."/>
            <person name="Goodstein D."/>
            <person name="Casacuberta J.M."/>
            <person name="Vandepoele K."/>
            <person name="Reski R."/>
            <person name="Cuming A.C."/>
            <person name="Tuskan G.A."/>
            <person name="Maumus F."/>
            <person name="Salse J."/>
            <person name="Schmutz J."/>
            <person name="Rensing S.A."/>
        </authorList>
    </citation>
    <scope>NUCLEOTIDE SEQUENCE [LARGE SCALE GENOMIC DNA]</scope>
    <source>
        <strain evidence="12 13">cv. Gransden 2004</strain>
    </source>
</reference>
<evidence type="ECO:0000256" key="8">
    <source>
        <dbReference type="ARBA" id="ARBA00047899"/>
    </source>
</evidence>
<evidence type="ECO:0000256" key="10">
    <source>
        <dbReference type="SAM" id="Phobius"/>
    </source>
</evidence>
<dbReference type="GO" id="GO:0004672">
    <property type="term" value="F:protein kinase activity"/>
    <property type="evidence" value="ECO:0007669"/>
    <property type="project" value="InterPro"/>
</dbReference>
<dbReference type="InterPro" id="IPR000719">
    <property type="entry name" value="Prot_kinase_dom"/>
</dbReference>
<comment type="catalytic activity">
    <reaction evidence="8">
        <text>L-threonyl-[protein] + ATP = O-phospho-L-threonyl-[protein] + ADP + H(+)</text>
        <dbReference type="Rhea" id="RHEA:46608"/>
        <dbReference type="Rhea" id="RHEA-COMP:11060"/>
        <dbReference type="Rhea" id="RHEA-COMP:11605"/>
        <dbReference type="ChEBI" id="CHEBI:15378"/>
        <dbReference type="ChEBI" id="CHEBI:30013"/>
        <dbReference type="ChEBI" id="CHEBI:30616"/>
        <dbReference type="ChEBI" id="CHEBI:61977"/>
        <dbReference type="ChEBI" id="CHEBI:456216"/>
        <dbReference type="EC" id="2.7.11.1"/>
    </reaction>
</comment>
<dbReference type="Gene3D" id="1.10.510.10">
    <property type="entry name" value="Transferase(Phosphotransferase) domain 1"/>
    <property type="match status" value="1"/>
</dbReference>
<dbReference type="FunFam" id="1.10.510.10:FF:001703">
    <property type="entry name" value="Predicted protein"/>
    <property type="match status" value="1"/>
</dbReference>
<dbReference type="GO" id="GO:0016020">
    <property type="term" value="C:membrane"/>
    <property type="evidence" value="ECO:0007669"/>
    <property type="project" value="UniProtKB-SubCell"/>
</dbReference>
<evidence type="ECO:0000256" key="5">
    <source>
        <dbReference type="ARBA" id="ARBA00022737"/>
    </source>
</evidence>
<evidence type="ECO:0000256" key="3">
    <source>
        <dbReference type="ARBA" id="ARBA00022614"/>
    </source>
</evidence>
<keyword evidence="5" id="KW-0677">Repeat</keyword>
<dbReference type="InterPro" id="IPR001611">
    <property type="entry name" value="Leu-rich_rpt"/>
</dbReference>
<dbReference type="Pfam" id="PF12819">
    <property type="entry name" value="Malectin_like"/>
    <property type="match status" value="1"/>
</dbReference>
<keyword evidence="3" id="KW-0433">Leucine-rich repeat</keyword>
<dbReference type="FunFam" id="3.80.10.10:FF:000129">
    <property type="entry name" value="Leucine-rich repeat receptor-like kinase"/>
    <property type="match status" value="1"/>
</dbReference>
<dbReference type="EMBL" id="ABEU02000012">
    <property type="status" value="NOT_ANNOTATED_CDS"/>
    <property type="molecule type" value="Genomic_DNA"/>
</dbReference>
<dbReference type="Gene3D" id="2.60.120.430">
    <property type="entry name" value="Galactose-binding lectin"/>
    <property type="match status" value="1"/>
</dbReference>
<dbReference type="Proteomes" id="UP000006727">
    <property type="component" value="Chromosome 12"/>
</dbReference>
<evidence type="ECO:0000256" key="7">
    <source>
        <dbReference type="ARBA" id="ARBA00023136"/>
    </source>
</evidence>
<dbReference type="PANTHER" id="PTHR45631:SF21">
    <property type="entry name" value="PROTEIN KINASE DOMAIN-CONTAINING PROTEIN"/>
    <property type="match status" value="1"/>
</dbReference>
<dbReference type="InterPro" id="IPR032675">
    <property type="entry name" value="LRR_dom_sf"/>
</dbReference>
<comment type="catalytic activity">
    <reaction evidence="9">
        <text>L-seryl-[protein] + ATP = O-phospho-L-seryl-[protein] + ADP + H(+)</text>
        <dbReference type="Rhea" id="RHEA:17989"/>
        <dbReference type="Rhea" id="RHEA-COMP:9863"/>
        <dbReference type="Rhea" id="RHEA-COMP:11604"/>
        <dbReference type="ChEBI" id="CHEBI:15378"/>
        <dbReference type="ChEBI" id="CHEBI:29999"/>
        <dbReference type="ChEBI" id="CHEBI:30616"/>
        <dbReference type="ChEBI" id="CHEBI:83421"/>
        <dbReference type="ChEBI" id="CHEBI:456216"/>
        <dbReference type="EC" id="2.7.11.1"/>
    </reaction>
</comment>
<dbReference type="Gramene" id="Pp3c12_16180V3.6">
    <property type="protein sequence ID" value="Pp3c12_16180V3.6"/>
    <property type="gene ID" value="Pp3c12_16180"/>
</dbReference>
<comment type="subcellular location">
    <subcellularLocation>
        <location evidence="1">Membrane</location>
        <topology evidence="1">Single-pass membrane protein</topology>
    </subcellularLocation>
</comment>
<proteinExistence type="predicted"/>
<accession>A0A7I4ABQ9</accession>
<dbReference type="PROSITE" id="PS50011">
    <property type="entry name" value="PROTEIN_KINASE_DOM"/>
    <property type="match status" value="1"/>
</dbReference>
<organism evidence="12 13">
    <name type="scientific">Physcomitrium patens</name>
    <name type="common">Spreading-leaved earth moss</name>
    <name type="synonym">Physcomitrella patens</name>
    <dbReference type="NCBI Taxonomy" id="3218"/>
    <lineage>
        <taxon>Eukaryota</taxon>
        <taxon>Viridiplantae</taxon>
        <taxon>Streptophyta</taxon>
        <taxon>Embryophyta</taxon>
        <taxon>Bryophyta</taxon>
        <taxon>Bryophytina</taxon>
        <taxon>Bryopsida</taxon>
        <taxon>Funariidae</taxon>
        <taxon>Funariales</taxon>
        <taxon>Funariaceae</taxon>
        <taxon>Physcomitrium</taxon>
    </lineage>
</organism>
<dbReference type="Pfam" id="PF07714">
    <property type="entry name" value="PK_Tyr_Ser-Thr"/>
    <property type="match status" value="1"/>
</dbReference>
<dbReference type="Pfam" id="PF00560">
    <property type="entry name" value="LRR_1"/>
    <property type="match status" value="3"/>
</dbReference>
<dbReference type="FunCoup" id="A0A7I4ABQ9">
    <property type="interactions" value="86"/>
</dbReference>
<keyword evidence="7 10" id="KW-0472">Membrane</keyword>
<dbReference type="AlphaFoldDB" id="A0A7I4ABQ9"/>
<evidence type="ECO:0000256" key="4">
    <source>
        <dbReference type="ARBA" id="ARBA00022692"/>
    </source>
</evidence>
<evidence type="ECO:0000256" key="9">
    <source>
        <dbReference type="ARBA" id="ARBA00048679"/>
    </source>
</evidence>
<dbReference type="InterPro" id="IPR001245">
    <property type="entry name" value="Ser-Thr/Tyr_kinase_cat_dom"/>
</dbReference>
<reference evidence="12 13" key="1">
    <citation type="journal article" date="2008" name="Science">
        <title>The Physcomitrella genome reveals evolutionary insights into the conquest of land by plants.</title>
        <authorList>
            <person name="Rensing S."/>
            <person name="Lang D."/>
            <person name="Zimmer A."/>
            <person name="Terry A."/>
            <person name="Salamov A."/>
            <person name="Shapiro H."/>
            <person name="Nishiyama T."/>
            <person name="Perroud P.-F."/>
            <person name="Lindquist E."/>
            <person name="Kamisugi Y."/>
            <person name="Tanahashi T."/>
            <person name="Sakakibara K."/>
            <person name="Fujita T."/>
            <person name="Oishi K."/>
            <person name="Shin-I T."/>
            <person name="Kuroki Y."/>
            <person name="Toyoda A."/>
            <person name="Suzuki Y."/>
            <person name="Hashimoto A."/>
            <person name="Yamaguchi K."/>
            <person name="Sugano A."/>
            <person name="Kohara Y."/>
            <person name="Fujiyama A."/>
            <person name="Anterola A."/>
            <person name="Aoki S."/>
            <person name="Ashton N."/>
            <person name="Barbazuk W.B."/>
            <person name="Barker E."/>
            <person name="Bennetzen J."/>
            <person name="Bezanilla M."/>
            <person name="Blankenship R."/>
            <person name="Cho S.H."/>
            <person name="Dutcher S."/>
            <person name="Estelle M."/>
            <person name="Fawcett J.A."/>
            <person name="Gundlach H."/>
            <person name="Hanada K."/>
            <person name="Heyl A."/>
            <person name="Hicks K.A."/>
            <person name="Hugh J."/>
            <person name="Lohr M."/>
            <person name="Mayer K."/>
            <person name="Melkozernov A."/>
            <person name="Murata T."/>
            <person name="Nelson D."/>
            <person name="Pils B."/>
            <person name="Prigge M."/>
            <person name="Reiss B."/>
            <person name="Renner T."/>
            <person name="Rombauts S."/>
            <person name="Rushton P."/>
            <person name="Sanderfoot A."/>
            <person name="Schween G."/>
            <person name="Shiu S.-H."/>
            <person name="Stueber K."/>
            <person name="Theodoulou F.L."/>
            <person name="Tu H."/>
            <person name="Van de Peer Y."/>
            <person name="Verrier P.J."/>
            <person name="Waters E."/>
            <person name="Wood A."/>
            <person name="Yang L."/>
            <person name="Cove D."/>
            <person name="Cuming A."/>
            <person name="Hasebe M."/>
            <person name="Lucas S."/>
            <person name="Mishler D.B."/>
            <person name="Reski R."/>
            <person name="Grigoriev I."/>
            <person name="Quatrano R.S."/>
            <person name="Boore J.L."/>
        </authorList>
    </citation>
    <scope>NUCLEOTIDE SEQUENCE [LARGE SCALE GENOMIC DNA]</scope>
    <source>
        <strain evidence="12 13">cv. Gransden 2004</strain>
    </source>
</reference>
<dbReference type="Gene3D" id="3.30.200.20">
    <property type="entry name" value="Phosphorylase Kinase, domain 1"/>
    <property type="match status" value="1"/>
</dbReference>
<gene>
    <name evidence="12" type="primary">LOC112290045</name>
</gene>
<evidence type="ECO:0000256" key="2">
    <source>
        <dbReference type="ARBA" id="ARBA00012513"/>
    </source>
</evidence>
<dbReference type="EnsemblPlants" id="Pp3c12_16180V3.7">
    <property type="protein sequence ID" value="Pp3c12_16180V3.7"/>
    <property type="gene ID" value="Pp3c12_16180"/>
</dbReference>